<gene>
    <name evidence="2" type="ORF">HMPREF0493_1379</name>
</gene>
<sequence>MHGAVTFALAYTLDQALISSGRFHLILFSEAALIIFSLLIPTVIFRFILPRQKSDEEQEAAIDQVKVEMVNYALSELKKLYLPKKIRKQLEFDLHAQIDNTSMRDFLRELRKSIKQKEPSADELEFRDEIYRYAFRLERNYLGQIAQQKQEYREGFLSLYREILLAEVLFLHSEDE</sequence>
<keyword evidence="1" id="KW-1133">Transmembrane helix</keyword>
<evidence type="ECO:0000313" key="3">
    <source>
        <dbReference type="Proteomes" id="UP000004069"/>
    </source>
</evidence>
<accession>D4YV18</accession>
<evidence type="ECO:0008006" key="4">
    <source>
        <dbReference type="Google" id="ProtNLM"/>
    </source>
</evidence>
<comment type="caution">
    <text evidence="2">The sequence shown here is derived from an EMBL/GenBank/DDBJ whole genome shotgun (WGS) entry which is preliminary data.</text>
</comment>
<dbReference type="eggNOG" id="COG0025">
    <property type="taxonomic scope" value="Bacteria"/>
</dbReference>
<keyword evidence="3" id="KW-1185">Reference proteome</keyword>
<reference evidence="2 3" key="1">
    <citation type="submission" date="2010-04" db="EMBL/GenBank/DDBJ databases">
        <authorList>
            <person name="Muzny D."/>
            <person name="Qin X."/>
            <person name="Deng J."/>
            <person name="Jiang H."/>
            <person name="Liu Y."/>
            <person name="Qu J."/>
            <person name="Song X.-Z."/>
            <person name="Zhang L."/>
            <person name="Thornton R."/>
            <person name="Coyle M."/>
            <person name="Francisco L."/>
            <person name="Jackson L."/>
            <person name="Javaid M."/>
            <person name="Korchina V."/>
            <person name="Kovar C."/>
            <person name="Mata R."/>
            <person name="Mathew T."/>
            <person name="Ngo R."/>
            <person name="Nguyen L."/>
            <person name="Nguyen N."/>
            <person name="Okwuonu G."/>
            <person name="Ongeri F."/>
            <person name="Pham C."/>
            <person name="Simmons D."/>
            <person name="Wilczek-Boney K."/>
            <person name="Hale W."/>
            <person name="Jakkamsetti A."/>
            <person name="Pham P."/>
            <person name="Ruth R."/>
            <person name="San Lucas F."/>
            <person name="Warren J."/>
            <person name="Zhang J."/>
            <person name="Zhao Z."/>
            <person name="Zhou C."/>
            <person name="Zhu D."/>
            <person name="Lee S."/>
            <person name="Bess C."/>
            <person name="Blankenburg K."/>
            <person name="Forbes L."/>
            <person name="Fu Q."/>
            <person name="Gubbala S."/>
            <person name="Hirani K."/>
            <person name="Jayaseelan J.C."/>
            <person name="Lara F."/>
            <person name="Munidasa M."/>
            <person name="Palculict T."/>
            <person name="Patil S."/>
            <person name="Pu L.-L."/>
            <person name="Saada N."/>
            <person name="Tang L."/>
            <person name="Weissenberger G."/>
            <person name="Zhu Y."/>
            <person name="Hemphill L."/>
            <person name="Shang Y."/>
            <person name="Youmans B."/>
            <person name="Ayvaz T."/>
            <person name="Ross M."/>
            <person name="Santibanez J."/>
            <person name="Aqrawi P."/>
            <person name="Gross S."/>
            <person name="Joshi V."/>
            <person name="Fowler G."/>
            <person name="Nazareth L."/>
            <person name="Reid J."/>
            <person name="Worley K."/>
            <person name="Petrosino J."/>
            <person name="Highlander S."/>
            <person name="Gibbs R."/>
        </authorList>
    </citation>
    <scope>NUCLEOTIDE SEQUENCE [LARGE SCALE GENOMIC DNA]</scope>
    <source>
        <strain evidence="2 3">DSM 11664</strain>
    </source>
</reference>
<dbReference type="RefSeq" id="WP_006352528.1">
    <property type="nucleotide sequence ID" value="NZ_ADNY01000056.1"/>
</dbReference>
<keyword evidence="1" id="KW-0812">Transmembrane</keyword>
<protein>
    <recommendedName>
        <fullName evidence="4">Na+/H+ antiporter</fullName>
    </recommendedName>
</protein>
<dbReference type="PATRIC" id="fig|585524.9.peg.1223"/>
<name>D4YV18_9LACO</name>
<dbReference type="AlphaFoldDB" id="D4YV18"/>
<dbReference type="EMBL" id="ADNY01000056">
    <property type="protein sequence ID" value="EFG54965.1"/>
    <property type="molecule type" value="Genomic_DNA"/>
</dbReference>
<keyword evidence="1" id="KW-0472">Membrane</keyword>
<dbReference type="Proteomes" id="UP000004069">
    <property type="component" value="Unassembled WGS sequence"/>
</dbReference>
<proteinExistence type="predicted"/>
<evidence type="ECO:0000313" key="2">
    <source>
        <dbReference type="EMBL" id="EFG54965.1"/>
    </source>
</evidence>
<organism evidence="2 3">
    <name type="scientific">Lactobacillus amylolyticus DSM 11664</name>
    <dbReference type="NCBI Taxonomy" id="585524"/>
    <lineage>
        <taxon>Bacteria</taxon>
        <taxon>Bacillati</taxon>
        <taxon>Bacillota</taxon>
        <taxon>Bacilli</taxon>
        <taxon>Lactobacillales</taxon>
        <taxon>Lactobacillaceae</taxon>
        <taxon>Lactobacillus</taxon>
    </lineage>
</organism>
<evidence type="ECO:0000256" key="1">
    <source>
        <dbReference type="SAM" id="Phobius"/>
    </source>
</evidence>
<feature type="transmembrane region" description="Helical" evidence="1">
    <location>
        <begin position="26"/>
        <end position="49"/>
    </location>
</feature>